<sequence length="78" mass="9162">MTELQERMKVDFVTFAREVVPDNGDWYELSLVMTVKKEGEVVTVPAGVAMRIKATEFRYTEPEPRSLLRRLLGRFQLW</sequence>
<organism evidence="1">
    <name type="scientific">marine sediment metagenome</name>
    <dbReference type="NCBI Taxonomy" id="412755"/>
    <lineage>
        <taxon>unclassified sequences</taxon>
        <taxon>metagenomes</taxon>
        <taxon>ecological metagenomes</taxon>
    </lineage>
</organism>
<accession>A0A0F9QPT3</accession>
<name>A0A0F9QPT3_9ZZZZ</name>
<dbReference type="EMBL" id="LAZR01001452">
    <property type="protein sequence ID" value="KKN44439.1"/>
    <property type="molecule type" value="Genomic_DNA"/>
</dbReference>
<comment type="caution">
    <text evidence="1">The sequence shown here is derived from an EMBL/GenBank/DDBJ whole genome shotgun (WGS) entry which is preliminary data.</text>
</comment>
<protein>
    <submittedName>
        <fullName evidence="1">Uncharacterized protein</fullName>
    </submittedName>
</protein>
<gene>
    <name evidence="1" type="ORF">LCGC14_0693200</name>
</gene>
<dbReference type="AlphaFoldDB" id="A0A0F9QPT3"/>
<reference evidence="1" key="1">
    <citation type="journal article" date="2015" name="Nature">
        <title>Complex archaea that bridge the gap between prokaryotes and eukaryotes.</title>
        <authorList>
            <person name="Spang A."/>
            <person name="Saw J.H."/>
            <person name="Jorgensen S.L."/>
            <person name="Zaremba-Niedzwiedzka K."/>
            <person name="Martijn J."/>
            <person name="Lind A.E."/>
            <person name="van Eijk R."/>
            <person name="Schleper C."/>
            <person name="Guy L."/>
            <person name="Ettema T.J."/>
        </authorList>
    </citation>
    <scope>NUCLEOTIDE SEQUENCE</scope>
</reference>
<evidence type="ECO:0000313" key="1">
    <source>
        <dbReference type="EMBL" id="KKN44439.1"/>
    </source>
</evidence>
<proteinExistence type="predicted"/>